<dbReference type="EMBL" id="AUZZ01007013">
    <property type="protein sequence ID" value="EQD44123.1"/>
    <property type="molecule type" value="Genomic_DNA"/>
</dbReference>
<evidence type="ECO:0000313" key="1">
    <source>
        <dbReference type="EMBL" id="EQD44123.1"/>
    </source>
</evidence>
<dbReference type="AlphaFoldDB" id="T0ZHI1"/>
<dbReference type="SUPFAM" id="SSF53335">
    <property type="entry name" value="S-adenosyl-L-methionine-dependent methyltransferases"/>
    <property type="match status" value="1"/>
</dbReference>
<name>T0ZHI1_9ZZZZ</name>
<protein>
    <recommendedName>
        <fullName evidence="2">DNA methylase N-4/N-6 domain-containing protein</fullName>
    </recommendedName>
</protein>
<reference evidence="1" key="1">
    <citation type="submission" date="2013-08" db="EMBL/GenBank/DDBJ databases">
        <authorList>
            <person name="Mendez C."/>
            <person name="Richter M."/>
            <person name="Ferrer M."/>
            <person name="Sanchez J."/>
        </authorList>
    </citation>
    <scope>NUCLEOTIDE SEQUENCE</scope>
</reference>
<gene>
    <name evidence="1" type="ORF">B2A_09702</name>
</gene>
<comment type="caution">
    <text evidence="1">The sequence shown here is derived from an EMBL/GenBank/DDBJ whole genome shotgun (WGS) entry which is preliminary data.</text>
</comment>
<dbReference type="InterPro" id="IPR029063">
    <property type="entry name" value="SAM-dependent_MTases_sf"/>
</dbReference>
<accession>T0ZHI1</accession>
<evidence type="ECO:0008006" key="2">
    <source>
        <dbReference type="Google" id="ProtNLM"/>
    </source>
</evidence>
<organism evidence="1">
    <name type="scientific">mine drainage metagenome</name>
    <dbReference type="NCBI Taxonomy" id="410659"/>
    <lineage>
        <taxon>unclassified sequences</taxon>
        <taxon>metagenomes</taxon>
        <taxon>ecological metagenomes</taxon>
    </lineage>
</organism>
<sequence length="154" mass="16801">MSAASANSSDAGLRSALGAAGPLGSTVRQLAARLDTDPGRIAASLEQLAGRSEVVRMGRGLWVLREFQELLDRDGCSIPDRLAEEFERDEGIALGTYRGPITFSANQHRPIHRWWPYVQGYSAEFVRDVLESADLRTNAAVLDPFAGSGTTRRR</sequence>
<feature type="non-terminal residue" evidence="1">
    <location>
        <position position="154"/>
    </location>
</feature>
<proteinExistence type="predicted"/>
<reference evidence="1" key="2">
    <citation type="journal article" date="2014" name="ISME J.">
        <title>Microbial stratification in low pH oxic and suboxic macroscopic growths along an acid mine drainage.</title>
        <authorList>
            <person name="Mendez-Garcia C."/>
            <person name="Mesa V."/>
            <person name="Sprenger R.R."/>
            <person name="Richter M."/>
            <person name="Diez M.S."/>
            <person name="Solano J."/>
            <person name="Bargiela R."/>
            <person name="Golyshina O.V."/>
            <person name="Manteca A."/>
            <person name="Ramos J.L."/>
            <person name="Gallego J.R."/>
            <person name="Llorente I."/>
            <person name="Martins Dos Santos V.A."/>
            <person name="Jensen O.N."/>
            <person name="Pelaez A.I."/>
            <person name="Sanchez J."/>
            <person name="Ferrer M."/>
        </authorList>
    </citation>
    <scope>NUCLEOTIDE SEQUENCE</scope>
</reference>